<evidence type="ECO:0000313" key="1">
    <source>
        <dbReference type="EMBL" id="KAL1522446.1"/>
    </source>
</evidence>
<dbReference type="EMBL" id="JBGBPQ010000006">
    <property type="protein sequence ID" value="KAL1522446.1"/>
    <property type="molecule type" value="Genomic_DNA"/>
</dbReference>
<reference evidence="1 2" key="1">
    <citation type="journal article" date="2024" name="Science">
        <title>Giant polyketide synthase enzymes in the biosynthesis of giant marine polyether toxins.</title>
        <authorList>
            <person name="Fallon T.R."/>
            <person name="Shende V.V."/>
            <person name="Wierzbicki I.H."/>
            <person name="Pendleton A.L."/>
            <person name="Watervoot N.F."/>
            <person name="Auber R.P."/>
            <person name="Gonzalez D.J."/>
            <person name="Wisecaver J.H."/>
            <person name="Moore B.S."/>
        </authorList>
    </citation>
    <scope>NUCLEOTIDE SEQUENCE [LARGE SCALE GENOMIC DNA]</scope>
    <source>
        <strain evidence="1 2">12B1</strain>
    </source>
</reference>
<gene>
    <name evidence="1" type="ORF">AB1Y20_017434</name>
</gene>
<comment type="caution">
    <text evidence="1">The sequence shown here is derived from an EMBL/GenBank/DDBJ whole genome shotgun (WGS) entry which is preliminary data.</text>
</comment>
<proteinExistence type="predicted"/>
<accession>A0AB34JM69</accession>
<dbReference type="Proteomes" id="UP001515480">
    <property type="component" value="Unassembled WGS sequence"/>
</dbReference>
<organism evidence="1 2">
    <name type="scientific">Prymnesium parvum</name>
    <name type="common">Toxic golden alga</name>
    <dbReference type="NCBI Taxonomy" id="97485"/>
    <lineage>
        <taxon>Eukaryota</taxon>
        <taxon>Haptista</taxon>
        <taxon>Haptophyta</taxon>
        <taxon>Prymnesiophyceae</taxon>
        <taxon>Prymnesiales</taxon>
        <taxon>Prymnesiaceae</taxon>
        <taxon>Prymnesium</taxon>
    </lineage>
</organism>
<protein>
    <recommendedName>
        <fullName evidence="3">Diacylglycerol O-acyltransferase</fullName>
    </recommendedName>
</protein>
<dbReference type="AlphaFoldDB" id="A0AB34JM69"/>
<evidence type="ECO:0008006" key="3">
    <source>
        <dbReference type="Google" id="ProtNLM"/>
    </source>
</evidence>
<keyword evidence="2" id="KW-1185">Reference proteome</keyword>
<name>A0AB34JM69_PRYPA</name>
<evidence type="ECO:0000313" key="2">
    <source>
        <dbReference type="Proteomes" id="UP001515480"/>
    </source>
</evidence>
<sequence length="418" mass="45284">MPSEMLRERLLDVERTHLMYSPSITTVTFFRGDPAHASTVMEQKLQQVVEANPWLTGSLELRAGELALCYAHPPEKARVAQLFNPTSLHGRPCKKTVVLHEGMEYTKMCAAISRTAAEVPTGSACKNNAHPLVALSVVPDARAPTSAFALVFSVSHVILDGFNYYQLLAMLSTSGKITSISPARKHAIDEANKAACPETYALFHSLSFLVNILTGMIFGRRPLLENRYVDPPRVAAEKAKATPAVKFVSTNDVVFSCFARTVAARVGLMAINWRERLPGFASTDVGNYEGLLAFGPEDYAEPALVRKSLASGPPTFLRGGGGEKTPEPFPGRWELLTCRVAVVSSWVFPHFSELAIDGCSHLLHIPCSDAQLVPFEFAIVYRPRAGQLAVVCGVRTCSGDDLMAGLPLGASVASVVEQ</sequence>